<evidence type="ECO:0000256" key="7">
    <source>
        <dbReference type="ARBA" id="ARBA00024033"/>
    </source>
</evidence>
<protein>
    <submittedName>
        <fullName evidence="9">Putative membrane protein</fullName>
    </submittedName>
</protein>
<keyword evidence="2" id="KW-1003">Cell membrane</keyword>
<dbReference type="GO" id="GO:0005886">
    <property type="term" value="C:plasma membrane"/>
    <property type="evidence" value="ECO:0007669"/>
    <property type="project" value="UniProtKB-SubCell"/>
</dbReference>
<feature type="transmembrane region" description="Helical" evidence="8">
    <location>
        <begin position="14"/>
        <end position="35"/>
    </location>
</feature>
<organism evidence="9 10">
    <name type="scientific">Paeniglutamicibacter cryotolerans</name>
    <dbReference type="NCBI Taxonomy" id="670079"/>
    <lineage>
        <taxon>Bacteria</taxon>
        <taxon>Bacillati</taxon>
        <taxon>Actinomycetota</taxon>
        <taxon>Actinomycetes</taxon>
        <taxon>Micrococcales</taxon>
        <taxon>Micrococcaceae</taxon>
        <taxon>Paeniglutamicibacter</taxon>
    </lineage>
</organism>
<dbReference type="RefSeq" id="WP_183512870.1">
    <property type="nucleotide sequence ID" value="NZ_BAABGK010000018.1"/>
</dbReference>
<name>A0A839QZC4_9MICC</name>
<feature type="transmembrane region" description="Helical" evidence="8">
    <location>
        <begin position="183"/>
        <end position="212"/>
    </location>
</feature>
<dbReference type="EMBL" id="JACHVS010000002">
    <property type="protein sequence ID" value="MBB2997321.1"/>
    <property type="molecule type" value="Genomic_DNA"/>
</dbReference>
<feature type="transmembrane region" description="Helical" evidence="8">
    <location>
        <begin position="90"/>
        <end position="109"/>
    </location>
</feature>
<accession>A0A839QZC4</accession>
<feature type="transmembrane region" description="Helical" evidence="8">
    <location>
        <begin position="277"/>
        <end position="296"/>
    </location>
</feature>
<evidence type="ECO:0000256" key="6">
    <source>
        <dbReference type="ARBA" id="ARBA00023136"/>
    </source>
</evidence>
<feature type="transmembrane region" description="Helical" evidence="8">
    <location>
        <begin position="146"/>
        <end position="163"/>
    </location>
</feature>
<dbReference type="AlphaFoldDB" id="A0A839QZC4"/>
<dbReference type="Pfam" id="PF09594">
    <property type="entry name" value="GT87"/>
    <property type="match status" value="1"/>
</dbReference>
<keyword evidence="4 8" id="KW-0812">Transmembrane</keyword>
<feature type="transmembrane region" description="Helical" evidence="8">
    <location>
        <begin position="121"/>
        <end position="139"/>
    </location>
</feature>
<evidence type="ECO:0000256" key="3">
    <source>
        <dbReference type="ARBA" id="ARBA00022679"/>
    </source>
</evidence>
<evidence type="ECO:0000313" key="10">
    <source>
        <dbReference type="Proteomes" id="UP000523000"/>
    </source>
</evidence>
<comment type="caution">
    <text evidence="9">The sequence shown here is derived from an EMBL/GenBank/DDBJ whole genome shotgun (WGS) entry which is preliminary data.</text>
</comment>
<evidence type="ECO:0000256" key="2">
    <source>
        <dbReference type="ARBA" id="ARBA00022475"/>
    </source>
</evidence>
<dbReference type="PIRSF" id="PIRSF010361">
    <property type="entry name" value="UCP010361"/>
    <property type="match status" value="1"/>
</dbReference>
<evidence type="ECO:0000313" key="9">
    <source>
        <dbReference type="EMBL" id="MBB2997321.1"/>
    </source>
</evidence>
<feature type="transmembrane region" description="Helical" evidence="8">
    <location>
        <begin position="308"/>
        <end position="332"/>
    </location>
</feature>
<keyword evidence="10" id="KW-1185">Reference proteome</keyword>
<comment type="subcellular location">
    <subcellularLocation>
        <location evidence="1">Cell membrane</location>
        <topology evidence="1">Multi-pass membrane protein</topology>
    </subcellularLocation>
</comment>
<evidence type="ECO:0000256" key="1">
    <source>
        <dbReference type="ARBA" id="ARBA00004651"/>
    </source>
</evidence>
<feature type="transmembrane region" description="Helical" evidence="8">
    <location>
        <begin position="381"/>
        <end position="402"/>
    </location>
</feature>
<sequence>MNSPVKTLLTARRATAPVVTWLLVATAIGAVLAVLSKQWCRVHGWDDATATHLHMCYSDFSQLFGTRGMAEKLFPFYTGLPAEQALEYPALLAVIAGVSAFLVPGLGFSPERQLAYFDVNSAGSFLCWAVIVVAIAYAARNRSRDALMVALAPGIILTSQLNWDLWAVLFATLGMFAFSRKRIVLAGVLLGLGAAAKLYPLFIFGAILVLCFRTGKMRHFWVSLASGAVAWLAVNVPFMLTAFDEWSRFYTFSSEREISFSSMWLAFTWTGLDGKGFSMVSNVLFAVACVGVAWLGMSAVRRPRMAQLAFLIIAAFILLNKVYSPQFVMWLIPLYVLCRPRWREFLIWQGIEVYHWASVWLMSARIVSGGAVGGNTAWIEIMYGSGIALHMAAVIYICVKIIGDIRNPDRDLVRFDGGDDPMGGPIEDAPDKIVWGRKAVV</sequence>
<comment type="similarity">
    <text evidence="7">Belongs to the glycosyltransferase 87 family.</text>
</comment>
<dbReference type="InterPro" id="IPR018584">
    <property type="entry name" value="GT87"/>
</dbReference>
<evidence type="ECO:0000256" key="4">
    <source>
        <dbReference type="ARBA" id="ARBA00022692"/>
    </source>
</evidence>
<gene>
    <name evidence="9" type="ORF">E9229_003568</name>
</gene>
<proteinExistence type="inferred from homology"/>
<dbReference type="Proteomes" id="UP000523000">
    <property type="component" value="Unassembled WGS sequence"/>
</dbReference>
<keyword evidence="5 8" id="KW-1133">Transmembrane helix</keyword>
<evidence type="ECO:0000256" key="5">
    <source>
        <dbReference type="ARBA" id="ARBA00022989"/>
    </source>
</evidence>
<evidence type="ECO:0000256" key="8">
    <source>
        <dbReference type="SAM" id="Phobius"/>
    </source>
</evidence>
<keyword evidence="6 8" id="KW-0472">Membrane</keyword>
<dbReference type="GO" id="GO:0016758">
    <property type="term" value="F:hexosyltransferase activity"/>
    <property type="evidence" value="ECO:0007669"/>
    <property type="project" value="InterPro"/>
</dbReference>
<keyword evidence="3" id="KW-0808">Transferase</keyword>
<dbReference type="InterPro" id="IPR016570">
    <property type="entry name" value="UCP010361"/>
</dbReference>
<feature type="transmembrane region" description="Helical" evidence="8">
    <location>
        <begin position="219"/>
        <end position="240"/>
    </location>
</feature>
<reference evidence="9 10" key="1">
    <citation type="submission" date="2020-08" db="EMBL/GenBank/DDBJ databases">
        <title>Sequencing the genomes of 1000 actinobacteria strains.</title>
        <authorList>
            <person name="Klenk H.-P."/>
        </authorList>
    </citation>
    <scope>NUCLEOTIDE SEQUENCE [LARGE SCALE GENOMIC DNA]</scope>
    <source>
        <strain evidence="9 10">DSM 22826</strain>
    </source>
</reference>